<dbReference type="OrthoDB" id="766527at2"/>
<gene>
    <name evidence="2" type="ORF">DPV69_17370</name>
</gene>
<accession>A0A443YMD7</accession>
<evidence type="ECO:0000313" key="2">
    <source>
        <dbReference type="EMBL" id="RWU04932.1"/>
    </source>
</evidence>
<reference evidence="2 3" key="1">
    <citation type="submission" date="2018-06" db="EMBL/GenBank/DDBJ databases">
        <title>Pedobacter endophyticus sp. nov., an endophytic bacterium isolated from a leaf of Triticum aestivum.</title>
        <authorList>
            <person name="Zhang L."/>
        </authorList>
    </citation>
    <scope>NUCLEOTIDE SEQUENCE [LARGE SCALE GENOMIC DNA]</scope>
    <source>
        <strain evidence="2 3">CM134L-2</strain>
    </source>
</reference>
<comment type="caution">
    <text evidence="2">The sequence shown here is derived from an EMBL/GenBank/DDBJ whole genome shotgun (WGS) entry which is preliminary data.</text>
</comment>
<evidence type="ECO:0000256" key="1">
    <source>
        <dbReference type="SAM" id="Coils"/>
    </source>
</evidence>
<proteinExistence type="predicted"/>
<sequence length="282" mass="32723">MVNEQKQLDLEKYHTIVLATIDYLKESLERSFIFDGIDSVAEYYHEQKIQTEKNFEQRRLDRLQKRLISLTKGLLHKVDLNFSTYIKEKTGYEVDIFDDLRKRTEVIITQGKISNQKDLNDVSNALELYKQILNEEEKVKKLEDLIVKHANDQSISKTPNVTVIKKVVKKLDDNTEEVTITESTGPKPKHFEEEVQISPDGKRKVRTTQWADKHHAATYVSVDFPTANGPVYGTSGINPMIKAWWKDNSTIVIETSKEFPANTQYRKISSFDDVVTIEYIEH</sequence>
<keyword evidence="1" id="KW-0175">Coiled coil</keyword>
<name>A0A443YMD7_9SPHI</name>
<feature type="coiled-coil region" evidence="1">
    <location>
        <begin position="119"/>
        <end position="152"/>
    </location>
</feature>
<dbReference type="EMBL" id="SAYW01000006">
    <property type="protein sequence ID" value="RWU04932.1"/>
    <property type="molecule type" value="Genomic_DNA"/>
</dbReference>
<protein>
    <submittedName>
        <fullName evidence="2">Uncharacterized protein</fullName>
    </submittedName>
</protein>
<organism evidence="2 3">
    <name type="scientific">Pedobacter chitinilyticus</name>
    <dbReference type="NCBI Taxonomy" id="2233776"/>
    <lineage>
        <taxon>Bacteria</taxon>
        <taxon>Pseudomonadati</taxon>
        <taxon>Bacteroidota</taxon>
        <taxon>Sphingobacteriia</taxon>
        <taxon>Sphingobacteriales</taxon>
        <taxon>Sphingobacteriaceae</taxon>
        <taxon>Pedobacter</taxon>
    </lineage>
</organism>
<dbReference type="AlphaFoldDB" id="A0A443YMD7"/>
<dbReference type="RefSeq" id="WP_113648683.1">
    <property type="nucleotide sequence ID" value="NZ_QMHN01000006.1"/>
</dbReference>
<keyword evidence="3" id="KW-1185">Reference proteome</keyword>
<dbReference type="Proteomes" id="UP000284120">
    <property type="component" value="Unassembled WGS sequence"/>
</dbReference>
<evidence type="ECO:0000313" key="3">
    <source>
        <dbReference type="Proteomes" id="UP000284120"/>
    </source>
</evidence>